<dbReference type="Gramene" id="KCW68164">
    <property type="protein sequence ID" value="KCW68164"/>
    <property type="gene ID" value="EUGRSUZ_F01827"/>
</dbReference>
<organism evidence="1">
    <name type="scientific">Eucalyptus grandis</name>
    <name type="common">Flooded gum</name>
    <dbReference type="NCBI Taxonomy" id="71139"/>
    <lineage>
        <taxon>Eukaryota</taxon>
        <taxon>Viridiplantae</taxon>
        <taxon>Streptophyta</taxon>
        <taxon>Embryophyta</taxon>
        <taxon>Tracheophyta</taxon>
        <taxon>Spermatophyta</taxon>
        <taxon>Magnoliopsida</taxon>
        <taxon>eudicotyledons</taxon>
        <taxon>Gunneridae</taxon>
        <taxon>Pentapetalae</taxon>
        <taxon>rosids</taxon>
        <taxon>malvids</taxon>
        <taxon>Myrtales</taxon>
        <taxon>Myrtaceae</taxon>
        <taxon>Myrtoideae</taxon>
        <taxon>Eucalypteae</taxon>
        <taxon>Eucalyptus</taxon>
    </lineage>
</organism>
<dbReference type="AlphaFoldDB" id="A0A059BQ59"/>
<protein>
    <submittedName>
        <fullName evidence="1">Uncharacterized protein</fullName>
    </submittedName>
</protein>
<gene>
    <name evidence="1" type="ORF">EUGRSUZ_F01827</name>
</gene>
<evidence type="ECO:0000313" key="1">
    <source>
        <dbReference type="EMBL" id="KCW68164.1"/>
    </source>
</evidence>
<dbReference type="InParanoid" id="A0A059BQ59"/>
<accession>A0A059BQ59</accession>
<reference evidence="1" key="1">
    <citation type="submission" date="2013-07" db="EMBL/GenBank/DDBJ databases">
        <title>The genome of Eucalyptus grandis.</title>
        <authorList>
            <person name="Schmutz J."/>
            <person name="Hayes R."/>
            <person name="Myburg A."/>
            <person name="Tuskan G."/>
            <person name="Grattapaglia D."/>
            <person name="Rokhsar D.S."/>
        </authorList>
    </citation>
    <scope>NUCLEOTIDE SEQUENCE</scope>
    <source>
        <tissue evidence="1">Leaf extractions</tissue>
    </source>
</reference>
<name>A0A059BQ59_EUCGR</name>
<proteinExistence type="predicted"/>
<sequence length="123" mass="13938">MRLRKGKLIITAWEGGKEGRKELEERERGGEREGGAFASVRRLLDSSFRPLGRHRFGGPRRCLDLRFLPPPPPFPSLRTDARTRLRAHTHTEREVCWKGAFCGLVLCQSSIGKFRGAIFSSGF</sequence>
<dbReference type="EMBL" id="KK198758">
    <property type="protein sequence ID" value="KCW68164.1"/>
    <property type="molecule type" value="Genomic_DNA"/>
</dbReference>